<sequence>MLSDELTVFSVIASSQLWARCGSELLLHKPQSGVRAGQLDVPLLSGRRLSAHHRPQLDQETLLHTKLECTVFYPQSQQVTADCQQEGVMAKRLSSEARKEACVASDLGLCEPGKSLPVLRGSHCPLGSQGVTRGNWSVRVISRGRVIQVAAVGSARHVAAVSEGSARCSEGRLPSKNECSLHRQQRFFRSESLPEMNSHSFSGMNVVKSLTHNGRFSVGGFIRNFSRSKRNLLFKKKESTLDTESKSISSLFTKNCHRRSPYLCLEPQRLCILPETREFSELMDSLPVAGGFQCRRLLTRRNVLSGQDQPVLQNPLRAAQCALRSRFVVLQMKQVVLALCMETLFFCPLPGQPLLFLSDESSSR</sequence>
<evidence type="ECO:0000313" key="1">
    <source>
        <dbReference type="Proteomes" id="UP001165780"/>
    </source>
</evidence>
<reference evidence="2" key="1">
    <citation type="submission" date="2025-08" db="UniProtKB">
        <authorList>
            <consortium name="RefSeq"/>
        </authorList>
    </citation>
    <scope>IDENTIFICATION</scope>
    <source>
        <tissue evidence="2">Whole blood</tissue>
    </source>
</reference>
<gene>
    <name evidence="2" type="primary">LOC109269005</name>
</gene>
<keyword evidence="1" id="KW-1185">Reference proteome</keyword>
<organism evidence="1 2">
    <name type="scientific">Panthera pardus</name>
    <name type="common">Leopard</name>
    <name type="synonym">Felis pardus</name>
    <dbReference type="NCBI Taxonomy" id="9691"/>
    <lineage>
        <taxon>Eukaryota</taxon>
        <taxon>Metazoa</taxon>
        <taxon>Chordata</taxon>
        <taxon>Craniata</taxon>
        <taxon>Vertebrata</taxon>
        <taxon>Euteleostomi</taxon>
        <taxon>Mammalia</taxon>
        <taxon>Eutheria</taxon>
        <taxon>Laurasiatheria</taxon>
        <taxon>Carnivora</taxon>
        <taxon>Feliformia</taxon>
        <taxon>Felidae</taxon>
        <taxon>Pantherinae</taxon>
        <taxon>Panthera</taxon>
    </lineage>
</organism>
<evidence type="ECO:0000313" key="2">
    <source>
        <dbReference type="RefSeq" id="XP_019308314.2"/>
    </source>
</evidence>
<dbReference type="AlphaFoldDB" id="A0A9V1FTZ8"/>
<name>A0A9V1FTZ8_PANPR</name>
<dbReference type="GeneID" id="109269005"/>
<proteinExistence type="predicted"/>
<accession>A0A9V1FTZ8</accession>
<dbReference type="RefSeq" id="XP_019308314.2">
    <property type="nucleotide sequence ID" value="XM_019452769.2"/>
</dbReference>
<protein>
    <submittedName>
        <fullName evidence="2">Uncharacterized protein LOC109269005</fullName>
    </submittedName>
</protein>
<dbReference type="Proteomes" id="UP001165780">
    <property type="component" value="Unplaced"/>
</dbReference>